<feature type="compositionally biased region" description="Polar residues" evidence="1">
    <location>
        <begin position="1"/>
        <end position="20"/>
    </location>
</feature>
<dbReference type="GO" id="GO:0004497">
    <property type="term" value="F:monooxygenase activity"/>
    <property type="evidence" value="ECO:0007669"/>
    <property type="project" value="UniProtKB-KW"/>
</dbReference>
<keyword evidence="2" id="KW-0560">Oxidoreductase</keyword>
<name>A0A2Z5ZH31_9PROT</name>
<feature type="region of interest" description="Disordered" evidence="1">
    <location>
        <begin position="1"/>
        <end position="38"/>
    </location>
</feature>
<protein>
    <submittedName>
        <fullName evidence="2">Alkanesulfonate monooxygenase</fullName>
    </submittedName>
</protein>
<dbReference type="EMBL" id="AP018515">
    <property type="protein sequence ID" value="BBC79863.1"/>
    <property type="molecule type" value="Genomic_DNA"/>
</dbReference>
<dbReference type="Proteomes" id="UP000270034">
    <property type="component" value="Chromosome"/>
</dbReference>
<sequence length="38" mass="4030">MTIMQDQAVAQSLSDTNEPTSMPHGAAPLPHTKTLLPV</sequence>
<evidence type="ECO:0000313" key="3">
    <source>
        <dbReference type="Proteomes" id="UP000270034"/>
    </source>
</evidence>
<evidence type="ECO:0000256" key="1">
    <source>
        <dbReference type="SAM" id="MobiDB-lite"/>
    </source>
</evidence>
<organism evidence="2 3">
    <name type="scientific">Acetobacter orientalis</name>
    <dbReference type="NCBI Taxonomy" id="146474"/>
    <lineage>
        <taxon>Bacteria</taxon>
        <taxon>Pseudomonadati</taxon>
        <taxon>Pseudomonadota</taxon>
        <taxon>Alphaproteobacteria</taxon>
        <taxon>Acetobacterales</taxon>
        <taxon>Acetobacteraceae</taxon>
        <taxon>Acetobacter</taxon>
    </lineage>
</organism>
<dbReference type="AlphaFoldDB" id="A0A2Z5ZH31"/>
<keyword evidence="2" id="KW-0503">Monooxygenase</keyword>
<dbReference type="KEGG" id="aot:AcetOri_orf02278"/>
<reference evidence="2 3" key="1">
    <citation type="submission" date="2018-02" db="EMBL/GenBank/DDBJ databases">
        <title>Acetobacter orientalis genome.</title>
        <authorList>
            <person name="Nakashima N."/>
            <person name="Tamura T."/>
        </authorList>
    </citation>
    <scope>NUCLEOTIDE SEQUENCE [LARGE SCALE GENOMIC DNA]</scope>
    <source>
        <strain evidence="2 3">FAN1</strain>
    </source>
</reference>
<proteinExistence type="predicted"/>
<gene>
    <name evidence="2" type="ORF">AcetOrient_orf02278</name>
</gene>
<evidence type="ECO:0000313" key="2">
    <source>
        <dbReference type="EMBL" id="BBC79863.1"/>
    </source>
</evidence>
<accession>A0A2Z5ZH31</accession>